<protein>
    <submittedName>
        <fullName evidence="3">Cytotoxin leucocidin</fullName>
    </submittedName>
</protein>
<feature type="signal peptide" evidence="2">
    <location>
        <begin position="1"/>
        <end position="37"/>
    </location>
</feature>
<proteinExistence type="predicted"/>
<dbReference type="EMBL" id="CP071872">
    <property type="protein sequence ID" value="UNM11971.1"/>
    <property type="molecule type" value="Genomic_DNA"/>
</dbReference>
<evidence type="ECO:0000256" key="2">
    <source>
        <dbReference type="SAM" id="SignalP"/>
    </source>
</evidence>
<evidence type="ECO:0000313" key="4">
    <source>
        <dbReference type="Proteomes" id="UP000828924"/>
    </source>
</evidence>
<feature type="chain" id="PRO_5045700058" evidence="2">
    <location>
        <begin position="38"/>
        <end position="343"/>
    </location>
</feature>
<keyword evidence="2" id="KW-0732">Signal</keyword>
<keyword evidence="4" id="KW-1185">Reference proteome</keyword>
<dbReference type="PROSITE" id="PS51318">
    <property type="entry name" value="TAT"/>
    <property type="match status" value="1"/>
</dbReference>
<dbReference type="SUPFAM" id="SSF56973">
    <property type="entry name" value="Aerolisin/ETX pore-forming domain"/>
    <property type="match status" value="1"/>
</dbReference>
<evidence type="ECO:0000313" key="3">
    <source>
        <dbReference type="EMBL" id="UNM11971.1"/>
    </source>
</evidence>
<dbReference type="InterPro" id="IPR004991">
    <property type="entry name" value="Aerolysin-like"/>
</dbReference>
<organism evidence="3 4">
    <name type="scientific">Streptomyces formicae</name>
    <dbReference type="NCBI Taxonomy" id="1616117"/>
    <lineage>
        <taxon>Bacteria</taxon>
        <taxon>Bacillati</taxon>
        <taxon>Actinomycetota</taxon>
        <taxon>Actinomycetes</taxon>
        <taxon>Kitasatosporales</taxon>
        <taxon>Streptomycetaceae</taxon>
        <taxon>Streptomyces</taxon>
    </lineage>
</organism>
<dbReference type="Pfam" id="PF03318">
    <property type="entry name" value="ETX_MTX2"/>
    <property type="match status" value="1"/>
</dbReference>
<feature type="compositionally biased region" description="Low complexity" evidence="1">
    <location>
        <begin position="37"/>
        <end position="52"/>
    </location>
</feature>
<dbReference type="Proteomes" id="UP000828924">
    <property type="component" value="Chromosome"/>
</dbReference>
<dbReference type="InterPro" id="IPR006311">
    <property type="entry name" value="TAT_signal"/>
</dbReference>
<evidence type="ECO:0000256" key="1">
    <source>
        <dbReference type="SAM" id="MobiDB-lite"/>
    </source>
</evidence>
<accession>A0ABY3WHA9</accession>
<dbReference type="Gene3D" id="2.170.15.10">
    <property type="entry name" value="Proaerolysin, chain A, domain 3"/>
    <property type="match status" value="1"/>
</dbReference>
<sequence>MSPVSRISRRKALALSATAGAAALSATALGPAAPASAATRRPAASAPRATAGQAPRSLQEITDAWGDWMARTQFPGSGGYRFTESTNYGRRGELNAYHHHQVAAKYSGLVYDASAPSPVPGEVTSVVTNYRNDTELVQDVSYRQSLTTERNLRISVTESLQIGVSMTVEATIPAVASIGETTTVTTTLSSTQEFALNKSQSWSVDLPLRVPARSRVEATLVVGTQEYDIDWTATAALNGDVAIWFDNKVDLNHDGDMHWLWFVPIEWVLSDVRTHSLIDTTGYDVVGDGVRARARGTFSGGQGISVNVNTKQYPVSGQRGASSVAEQRIPLHLDGKQASRSAD</sequence>
<dbReference type="CDD" id="cd20237">
    <property type="entry name" value="PFM_LIN24-like"/>
    <property type="match status" value="1"/>
</dbReference>
<reference evidence="3 4" key="1">
    <citation type="submission" date="2021-03" db="EMBL/GenBank/DDBJ databases">
        <title>Complete genome of Streptomyces formicae strain 1H-GS9 (DSM 100524).</title>
        <authorList>
            <person name="Atanasov K.E."/>
            <person name="Altabella T."/>
            <person name="Ferrer A."/>
        </authorList>
    </citation>
    <scope>NUCLEOTIDE SEQUENCE [LARGE SCALE GENOMIC DNA]</scope>
    <source>
        <strain evidence="3 4">1H-GS9</strain>
    </source>
</reference>
<name>A0ABY3WHA9_9ACTN</name>
<dbReference type="RefSeq" id="WP_242330561.1">
    <property type="nucleotide sequence ID" value="NZ_CP071872.1"/>
</dbReference>
<gene>
    <name evidence="3" type="ORF">J4032_10855</name>
</gene>
<feature type="region of interest" description="Disordered" evidence="1">
    <location>
        <begin position="37"/>
        <end position="57"/>
    </location>
</feature>